<comment type="caution">
    <text evidence="4">The sequence shown here is derived from an EMBL/GenBank/DDBJ whole genome shotgun (WGS) entry which is preliminary data.</text>
</comment>
<dbReference type="Proteomes" id="UP001501666">
    <property type="component" value="Unassembled WGS sequence"/>
</dbReference>
<evidence type="ECO:0000313" key="5">
    <source>
        <dbReference type="Proteomes" id="UP001501666"/>
    </source>
</evidence>
<feature type="domain" description="Tyr recombinase" evidence="3">
    <location>
        <begin position="12"/>
        <end position="100"/>
    </location>
</feature>
<evidence type="ECO:0000256" key="2">
    <source>
        <dbReference type="SAM" id="MobiDB-lite"/>
    </source>
</evidence>
<dbReference type="InterPro" id="IPR002104">
    <property type="entry name" value="Integrase_catalytic"/>
</dbReference>
<protein>
    <recommendedName>
        <fullName evidence="3">Tyr recombinase domain-containing protein</fullName>
    </recommendedName>
</protein>
<reference evidence="5" key="1">
    <citation type="journal article" date="2019" name="Int. J. Syst. Evol. Microbiol.">
        <title>The Global Catalogue of Microorganisms (GCM) 10K type strain sequencing project: providing services to taxonomists for standard genome sequencing and annotation.</title>
        <authorList>
            <consortium name="The Broad Institute Genomics Platform"/>
            <consortium name="The Broad Institute Genome Sequencing Center for Infectious Disease"/>
            <person name="Wu L."/>
            <person name="Ma J."/>
        </authorList>
    </citation>
    <scope>NUCLEOTIDE SEQUENCE [LARGE SCALE GENOMIC DNA]</scope>
    <source>
        <strain evidence="5">JCM 6835</strain>
    </source>
</reference>
<dbReference type="InterPro" id="IPR011010">
    <property type="entry name" value="DNA_brk_join_enz"/>
</dbReference>
<sequence length="100" mass="11138">MPDQERGVERPEERRVLTVAEVFALVAAVPPRFRALVLLATCGSMRWGELAALRRNNLDLEARAVKIDASVSEMKIGEGPGPEDRRCPRRDRQGRSQAQG</sequence>
<feature type="region of interest" description="Disordered" evidence="2">
    <location>
        <begin position="73"/>
        <end position="100"/>
    </location>
</feature>
<dbReference type="Gene3D" id="1.10.443.10">
    <property type="entry name" value="Intergrase catalytic core"/>
    <property type="match status" value="1"/>
</dbReference>
<dbReference type="EMBL" id="BAAATE010000005">
    <property type="protein sequence ID" value="GAA2654287.1"/>
    <property type="molecule type" value="Genomic_DNA"/>
</dbReference>
<feature type="compositionally biased region" description="Basic and acidic residues" evidence="2">
    <location>
        <begin position="82"/>
        <end position="94"/>
    </location>
</feature>
<proteinExistence type="predicted"/>
<dbReference type="InterPro" id="IPR013762">
    <property type="entry name" value="Integrase-like_cat_sf"/>
</dbReference>
<evidence type="ECO:0000313" key="4">
    <source>
        <dbReference type="EMBL" id="GAA2654287.1"/>
    </source>
</evidence>
<accession>A0ABP6DW63</accession>
<evidence type="ECO:0000256" key="1">
    <source>
        <dbReference type="ARBA" id="ARBA00023172"/>
    </source>
</evidence>
<name>A0ABP6DW63_9ACTN</name>
<organism evidence="4 5">
    <name type="scientific">Nonomuraea recticatena</name>
    <dbReference type="NCBI Taxonomy" id="46178"/>
    <lineage>
        <taxon>Bacteria</taxon>
        <taxon>Bacillati</taxon>
        <taxon>Actinomycetota</taxon>
        <taxon>Actinomycetes</taxon>
        <taxon>Streptosporangiales</taxon>
        <taxon>Streptosporangiaceae</taxon>
        <taxon>Nonomuraea</taxon>
    </lineage>
</organism>
<dbReference type="PROSITE" id="PS51898">
    <property type="entry name" value="TYR_RECOMBINASE"/>
    <property type="match status" value="1"/>
</dbReference>
<gene>
    <name evidence="4" type="ORF">GCM10010412_022920</name>
</gene>
<evidence type="ECO:0000259" key="3">
    <source>
        <dbReference type="PROSITE" id="PS51898"/>
    </source>
</evidence>
<dbReference type="SUPFAM" id="SSF56349">
    <property type="entry name" value="DNA breaking-rejoining enzymes"/>
    <property type="match status" value="1"/>
</dbReference>
<keyword evidence="5" id="KW-1185">Reference proteome</keyword>
<keyword evidence="1" id="KW-0233">DNA recombination</keyword>